<dbReference type="PANTHER" id="PTHR12526:SF627">
    <property type="entry name" value="D-RHAMNOSYLTRANSFERASE WBPZ"/>
    <property type="match status" value="1"/>
</dbReference>
<protein>
    <recommendedName>
        <fullName evidence="5">Glycosyltransferase family 1 protein</fullName>
    </recommendedName>
</protein>
<dbReference type="GO" id="GO:0016757">
    <property type="term" value="F:glycosyltransferase activity"/>
    <property type="evidence" value="ECO:0007669"/>
    <property type="project" value="InterPro"/>
</dbReference>
<feature type="domain" description="Glycosyltransferase subfamily 4-like N-terminal" evidence="2">
    <location>
        <begin position="15"/>
        <end position="180"/>
    </location>
</feature>
<dbReference type="CDD" id="cd03801">
    <property type="entry name" value="GT4_PimA-like"/>
    <property type="match status" value="1"/>
</dbReference>
<dbReference type="SUPFAM" id="SSF53756">
    <property type="entry name" value="UDP-Glycosyltransferase/glycogen phosphorylase"/>
    <property type="match status" value="1"/>
</dbReference>
<feature type="domain" description="Glycosyl transferase family 1" evidence="1">
    <location>
        <begin position="196"/>
        <end position="355"/>
    </location>
</feature>
<dbReference type="Pfam" id="PF13439">
    <property type="entry name" value="Glyco_transf_4"/>
    <property type="match status" value="1"/>
</dbReference>
<evidence type="ECO:0000313" key="3">
    <source>
        <dbReference type="EMBL" id="PQO29774.1"/>
    </source>
</evidence>
<dbReference type="Proteomes" id="UP000238322">
    <property type="component" value="Unassembled WGS sequence"/>
</dbReference>
<dbReference type="InterPro" id="IPR028098">
    <property type="entry name" value="Glyco_trans_4-like_N"/>
</dbReference>
<dbReference type="Gene3D" id="3.40.50.2000">
    <property type="entry name" value="Glycogen Phosphorylase B"/>
    <property type="match status" value="2"/>
</dbReference>
<organism evidence="3 4">
    <name type="scientific">Blastopirellula marina</name>
    <dbReference type="NCBI Taxonomy" id="124"/>
    <lineage>
        <taxon>Bacteria</taxon>
        <taxon>Pseudomonadati</taxon>
        <taxon>Planctomycetota</taxon>
        <taxon>Planctomycetia</taxon>
        <taxon>Pirellulales</taxon>
        <taxon>Pirellulaceae</taxon>
        <taxon>Blastopirellula</taxon>
    </lineage>
</organism>
<gene>
    <name evidence="3" type="ORF">C5Y83_27415</name>
</gene>
<evidence type="ECO:0000259" key="2">
    <source>
        <dbReference type="Pfam" id="PF13439"/>
    </source>
</evidence>
<reference evidence="3 4" key="1">
    <citation type="submission" date="2018-02" db="EMBL/GenBank/DDBJ databases">
        <title>Comparative genomes isolates from brazilian mangrove.</title>
        <authorList>
            <person name="Araujo J.E."/>
            <person name="Taketani R.G."/>
            <person name="Silva M.C.P."/>
            <person name="Loureco M.V."/>
            <person name="Andreote F.D."/>
        </authorList>
    </citation>
    <scope>NUCLEOTIDE SEQUENCE [LARGE SCALE GENOMIC DNA]</scope>
    <source>
        <strain evidence="3 4">Hex-1 MGV</strain>
    </source>
</reference>
<dbReference type="InterPro" id="IPR001296">
    <property type="entry name" value="Glyco_trans_1"/>
</dbReference>
<accession>A0A2S8FCV7</accession>
<dbReference type="Pfam" id="PF00534">
    <property type="entry name" value="Glycos_transf_1"/>
    <property type="match status" value="1"/>
</dbReference>
<dbReference type="AlphaFoldDB" id="A0A2S8FCV7"/>
<evidence type="ECO:0000313" key="4">
    <source>
        <dbReference type="Proteomes" id="UP000238322"/>
    </source>
</evidence>
<proteinExistence type="predicted"/>
<name>A0A2S8FCV7_9BACT</name>
<comment type="caution">
    <text evidence="3">The sequence shown here is derived from an EMBL/GenBank/DDBJ whole genome shotgun (WGS) entry which is preliminary data.</text>
</comment>
<evidence type="ECO:0000259" key="1">
    <source>
        <dbReference type="Pfam" id="PF00534"/>
    </source>
</evidence>
<sequence length="389" mass="42803">MKILLVQLAADISGSAISGRLIAEGLLAAGMEVEVVFGYEGPIIDQYRDIGCGTHIVPHKSWLRRANFARSFRNISTELINSQALRELAKKLQPDLIYVNSIVSLAGVVAAYRLGIPCVWHIRELFQDVGGEMYVPSFGGRQVVRSLLKLPDRVVCISNAVADNVLQGARSDCTIIPNAVSEHSFDLSLSSADCKQDFRVPSGSMIVGVPGTLRPMKGHAFFLDAALQIPDCHFVITGDGEASFVHSLKQKVRDLGIEDRTHFLGTVSDMQHFYRMCDVICIPSRAEPFGRTVIEAFAAQLPVVASNVGGIREIIDHEQTGLLVEYGDISALAHQINRLLTNDSLRFALATSAREKAERNYKKEVYQQRILNIVTPLITVPRRPEPNTA</sequence>
<dbReference type="EMBL" id="PUHY01000015">
    <property type="protein sequence ID" value="PQO29774.1"/>
    <property type="molecule type" value="Genomic_DNA"/>
</dbReference>
<evidence type="ECO:0008006" key="5">
    <source>
        <dbReference type="Google" id="ProtNLM"/>
    </source>
</evidence>
<dbReference type="PANTHER" id="PTHR12526">
    <property type="entry name" value="GLYCOSYLTRANSFERASE"/>
    <property type="match status" value="1"/>
</dbReference>